<evidence type="ECO:0000313" key="1">
    <source>
        <dbReference type="EMBL" id="RAP67081.1"/>
    </source>
</evidence>
<dbReference type="AlphaFoldDB" id="A0A328TCZ1"/>
<dbReference type="EMBL" id="LJAM02000947">
    <property type="protein sequence ID" value="RAP67081.1"/>
    <property type="molecule type" value="Genomic_DNA"/>
</dbReference>
<keyword evidence="2" id="KW-1185">Reference proteome</keyword>
<comment type="caution">
    <text evidence="1">The sequence shown here is derived from an EMBL/GenBank/DDBJ whole genome shotgun (WGS) entry which is preliminary data.</text>
</comment>
<proteinExistence type="predicted"/>
<reference evidence="1" key="1">
    <citation type="submission" date="2018-04" db="EMBL/GenBank/DDBJ databases">
        <title>Genomes of the Obligate Erwinia dacicola and Facultative Enterobacter sp. OLF Endosymbionts of the Olive Fruit fly, Bactrocera oleae.</title>
        <authorList>
            <person name="Estes A.M."/>
            <person name="Hearn D.J."/>
            <person name="Agarwal S."/>
            <person name="Pierson E.A."/>
            <person name="Dunning-Hotopp J.C."/>
        </authorList>
    </citation>
    <scope>NUCLEOTIDE SEQUENCE [LARGE SCALE GENOMIC DNA]</scope>
    <source>
        <strain evidence="1">Oroville</strain>
    </source>
</reference>
<feature type="non-terminal residue" evidence="1">
    <location>
        <position position="32"/>
    </location>
</feature>
<name>A0A328TCZ1_9GAMM</name>
<gene>
    <name evidence="1" type="ORF">ACZ87_04002</name>
</gene>
<accession>A0A328TCZ1</accession>
<dbReference type="Proteomes" id="UP000244334">
    <property type="component" value="Unassembled WGS sequence"/>
</dbReference>
<protein>
    <submittedName>
        <fullName evidence="1">Uncharacterized protein</fullName>
    </submittedName>
</protein>
<organism evidence="1 2">
    <name type="scientific">Candidatus Erwinia dacicola</name>
    <dbReference type="NCBI Taxonomy" id="252393"/>
    <lineage>
        <taxon>Bacteria</taxon>
        <taxon>Pseudomonadati</taxon>
        <taxon>Pseudomonadota</taxon>
        <taxon>Gammaproteobacteria</taxon>
        <taxon>Enterobacterales</taxon>
        <taxon>Erwiniaceae</taxon>
        <taxon>Erwinia</taxon>
    </lineage>
</organism>
<sequence length="32" mass="3373">MLNVMLAEQAGEELRLDDAGDGIQAAPVSTKE</sequence>
<evidence type="ECO:0000313" key="2">
    <source>
        <dbReference type="Proteomes" id="UP000244334"/>
    </source>
</evidence>